<keyword evidence="1" id="KW-0347">Helicase</keyword>
<keyword evidence="1" id="KW-0547">Nucleotide-binding</keyword>
<dbReference type="GeneID" id="100900389"/>
<dbReference type="GO" id="GO:0043139">
    <property type="term" value="F:5'-3' DNA helicase activity"/>
    <property type="evidence" value="ECO:0007669"/>
    <property type="project" value="UniProtKB-EC"/>
</dbReference>
<comment type="similarity">
    <text evidence="1">Belongs to the helicase family.</text>
</comment>
<organism evidence="6 7">
    <name type="scientific">Galendromus occidentalis</name>
    <name type="common">western predatory mite</name>
    <dbReference type="NCBI Taxonomy" id="34638"/>
    <lineage>
        <taxon>Eukaryota</taxon>
        <taxon>Metazoa</taxon>
        <taxon>Ecdysozoa</taxon>
        <taxon>Arthropoda</taxon>
        <taxon>Chelicerata</taxon>
        <taxon>Arachnida</taxon>
        <taxon>Acari</taxon>
        <taxon>Parasitiformes</taxon>
        <taxon>Mesostigmata</taxon>
        <taxon>Gamasina</taxon>
        <taxon>Phytoseioidea</taxon>
        <taxon>Phytoseiidae</taxon>
        <taxon>Typhlodrominae</taxon>
        <taxon>Galendromus</taxon>
    </lineage>
</organism>
<gene>
    <name evidence="7" type="primary">LOC100900389</name>
</gene>
<dbReference type="SUPFAM" id="SSF52540">
    <property type="entry name" value="P-loop containing nucleoside triphosphate hydrolases"/>
    <property type="match status" value="2"/>
</dbReference>
<dbReference type="InterPro" id="IPR027417">
    <property type="entry name" value="P-loop_NTPase"/>
</dbReference>
<feature type="domain" description="DNA helicase Pif1-like DEAD-box helicase" evidence="3">
    <location>
        <begin position="1003"/>
        <end position="1208"/>
    </location>
</feature>
<keyword evidence="1" id="KW-0227">DNA damage</keyword>
<dbReference type="GO" id="GO:0006310">
    <property type="term" value="P:DNA recombination"/>
    <property type="evidence" value="ECO:0007669"/>
    <property type="project" value="UniProtKB-KW"/>
</dbReference>
<dbReference type="GO" id="GO:0005524">
    <property type="term" value="F:ATP binding"/>
    <property type="evidence" value="ECO:0007669"/>
    <property type="project" value="UniProtKB-KW"/>
</dbReference>
<feature type="domain" description="DNA helicase Pif1-like 2B" evidence="5">
    <location>
        <begin position="1296"/>
        <end position="1341"/>
    </location>
</feature>
<keyword evidence="1" id="KW-0234">DNA repair</keyword>
<dbReference type="GO" id="GO:0016787">
    <property type="term" value="F:hydrolase activity"/>
    <property type="evidence" value="ECO:0007669"/>
    <property type="project" value="UniProtKB-KW"/>
</dbReference>
<dbReference type="GO" id="GO:0006281">
    <property type="term" value="P:DNA repair"/>
    <property type="evidence" value="ECO:0007669"/>
    <property type="project" value="UniProtKB-KW"/>
</dbReference>
<evidence type="ECO:0000259" key="5">
    <source>
        <dbReference type="Pfam" id="PF21530"/>
    </source>
</evidence>
<name>A0AAJ6QPX3_9ACAR</name>
<evidence type="ECO:0000256" key="2">
    <source>
        <dbReference type="SAM" id="MobiDB-lite"/>
    </source>
</evidence>
<sequence>MQEETPQEQAPSSGTTSREDVAAAIHTLMTAEASGMDVQVQVVSPAQIDEGRDSRTILDQQATDTDSTTDDIHDQSEATPVDAIALTCRSPQKHFLGPLAVSCAHCSAKHFHAERILRHRTTFTTCCNIGRITLPRFLDFPQQLRDLFVAPTEETPQDSELRANFLANIRHYNSSLAMASMGGNIESLRGGGPYCFRLHGQVYHNIGSLHPAEGNPPSYGQLYILDTSEATRHRMAVPQNERCSSQLIDRLGSLIAGCNPYARSFTMMRDVENAELRAADCENRPRLNLRMVFDDARPRGLDGRRYDVPTANEVAVIYVGEDGDVPSTRSIVIHDKKGQIYNISHLDKRCDPLTYPLFFPTGEDGWDPTLQDVNGKRITQKQYYSSLLSIRDTFNPILRGGKLFQQFAVDSFVKLEQNRLNFCRQNQTKLRADTYKGLQDFMASELSGPPGRRIILPSSFIGSARYMQQNYQDAMAIVARFGKPDLFITITCNPKWPELHDNLFPGQSAEHRPDLIARVFKLKLDAIFDDILKKKVFGKVLAHVMVIEFQKRGLPHCHTLLILEGTYKPRTPDDVDRICCAEIPDPELEPQLHEAVKNFMIHRNCARFNPSAPCSVNGECMKKFPKELREVTFSTHDGYPFLRRRNRFSASVANRSYGDEWVVPYNPYLLLRYNCHINVEICGMISSVKYLYKYVYKGVDRALLTIDTEDAVDEISLHLNARYVCAPEAMHRIQGHELQHKSHCIYRLAIHLPNQRNLVFVEGQEERAVLNAETTFSTLTAYFRLNEIFLRTADDEGYIPNLRDLLYHQLPEHFVFTAKLGWKPRQRGASKVIGRMFTVSPRDSERYALRILLLNVKAPISYEFLRTVDGVVHNTFMDAAKAAGLLSDDTYFRKSLQEAVLFQSPALLRSFFACLLAFCEVFQIQALWDEFIAHFVEDFVHRGSTYDAAVALAYYDVADKLAAFNVQFETLVVPPECGRPLNDGSDVDFDHLMHQGEHMYSTLNQAQKLAVDGILSADESSTSYFFIDGPGGSGKTYLYNTLYNLLVGRRKNVLCVAWTGIAANLLPGGRTVNSVFKLNIHDNNRSSSMKRQQKEAAHLAKLDLLIWDEISMVPRQAFEAVDALLRDIRQNEEPFGGIKVVLGGDFRQTLPIVERASVGEIIQACVIKSILWSRFSKYELTENVRARNSGSDWHQFLLDVGDGHANDERGNVTIGPAMLCSGRIVDEIFGRTIVEDAMSDLVDRAILAPKNRDVSTLNKLVLDKITLRNPDDGNIYRSIDDIMEDSQEDRMYFTTEYLNSLTPPGMPPHELHLKKGAIVMLLRNLDISNGLCNGTRFRVSALASLTLKIVKFRLESSSFKSIAPGMRHAEAARARSALTAGVYKNANIADNPPFSSKTSSPIMICDYAIKVNI</sequence>
<accession>A0AAJ6QPX3</accession>
<dbReference type="GO" id="GO:0000723">
    <property type="term" value="P:telomere maintenance"/>
    <property type="evidence" value="ECO:0007669"/>
    <property type="project" value="InterPro"/>
</dbReference>
<keyword evidence="6" id="KW-1185">Reference proteome</keyword>
<dbReference type="InterPro" id="IPR049163">
    <property type="entry name" value="Pif1-like_2B_dom"/>
</dbReference>
<evidence type="ECO:0000256" key="1">
    <source>
        <dbReference type="RuleBase" id="RU363044"/>
    </source>
</evidence>
<dbReference type="Gene3D" id="3.40.50.300">
    <property type="entry name" value="P-loop containing nucleotide triphosphate hydrolases"/>
    <property type="match status" value="1"/>
</dbReference>
<dbReference type="KEGG" id="goe:100900389"/>
<dbReference type="Pfam" id="PF21530">
    <property type="entry name" value="Pif1_2B_dom"/>
    <property type="match status" value="1"/>
</dbReference>
<comment type="catalytic activity">
    <reaction evidence="1">
        <text>ATP + H2O = ADP + phosphate + H(+)</text>
        <dbReference type="Rhea" id="RHEA:13065"/>
        <dbReference type="ChEBI" id="CHEBI:15377"/>
        <dbReference type="ChEBI" id="CHEBI:15378"/>
        <dbReference type="ChEBI" id="CHEBI:30616"/>
        <dbReference type="ChEBI" id="CHEBI:43474"/>
        <dbReference type="ChEBI" id="CHEBI:456216"/>
        <dbReference type="EC" id="5.6.2.3"/>
    </reaction>
</comment>
<reference evidence="7" key="1">
    <citation type="submission" date="2025-08" db="UniProtKB">
        <authorList>
            <consortium name="RefSeq"/>
        </authorList>
    </citation>
    <scope>IDENTIFICATION</scope>
</reference>
<keyword evidence="1" id="KW-0067">ATP-binding</keyword>
<evidence type="ECO:0000313" key="7">
    <source>
        <dbReference type="RefSeq" id="XP_003740018.2"/>
    </source>
</evidence>
<dbReference type="PANTHER" id="PTHR10492">
    <property type="match status" value="1"/>
</dbReference>
<dbReference type="Pfam" id="PF05970">
    <property type="entry name" value="PIF1"/>
    <property type="match status" value="1"/>
</dbReference>
<feature type="region of interest" description="Disordered" evidence="2">
    <location>
        <begin position="50"/>
        <end position="76"/>
    </location>
</feature>
<feature type="region of interest" description="Disordered" evidence="2">
    <location>
        <begin position="1"/>
        <end position="20"/>
    </location>
</feature>
<dbReference type="RefSeq" id="XP_003740018.2">
    <property type="nucleotide sequence ID" value="XM_003739970.2"/>
</dbReference>
<dbReference type="EC" id="5.6.2.3" evidence="1"/>
<dbReference type="Pfam" id="PF14214">
    <property type="entry name" value="Helitron_like_N"/>
    <property type="match status" value="1"/>
</dbReference>
<evidence type="ECO:0000313" key="6">
    <source>
        <dbReference type="Proteomes" id="UP000694867"/>
    </source>
</evidence>
<feature type="compositionally biased region" description="Polar residues" evidence="2">
    <location>
        <begin position="7"/>
        <end position="16"/>
    </location>
</feature>
<protein>
    <recommendedName>
        <fullName evidence="1">ATP-dependent DNA helicase</fullName>
        <ecNumber evidence="1">5.6.2.3</ecNumber>
    </recommendedName>
</protein>
<evidence type="ECO:0000259" key="3">
    <source>
        <dbReference type="Pfam" id="PF05970"/>
    </source>
</evidence>
<keyword evidence="1" id="KW-0233">DNA recombination</keyword>
<dbReference type="InterPro" id="IPR010285">
    <property type="entry name" value="DNA_helicase_pif1-like_DEAD"/>
</dbReference>
<dbReference type="InterPro" id="IPR025476">
    <property type="entry name" value="Helitron_helicase-like"/>
</dbReference>
<dbReference type="PANTHER" id="PTHR10492:SF57">
    <property type="entry name" value="ATP-DEPENDENT DNA HELICASE"/>
    <property type="match status" value="1"/>
</dbReference>
<proteinExistence type="inferred from homology"/>
<dbReference type="Proteomes" id="UP000694867">
    <property type="component" value="Unplaced"/>
</dbReference>
<evidence type="ECO:0000259" key="4">
    <source>
        <dbReference type="Pfam" id="PF14214"/>
    </source>
</evidence>
<feature type="domain" description="Helitron helicase-like" evidence="4">
    <location>
        <begin position="383"/>
        <end position="561"/>
    </location>
</feature>
<comment type="cofactor">
    <cofactor evidence="1">
        <name>Mg(2+)</name>
        <dbReference type="ChEBI" id="CHEBI:18420"/>
    </cofactor>
</comment>
<keyword evidence="1" id="KW-0378">Hydrolase</keyword>